<dbReference type="InterPro" id="IPR047695">
    <property type="entry name" value="T4SS_VirB10/PtlG"/>
</dbReference>
<evidence type="ECO:0000313" key="9">
    <source>
        <dbReference type="Proteomes" id="UP000500767"/>
    </source>
</evidence>
<name>A0A6M8HZJ4_9PROT</name>
<dbReference type="GO" id="GO:0005886">
    <property type="term" value="C:plasma membrane"/>
    <property type="evidence" value="ECO:0007669"/>
    <property type="project" value="UniProtKB-SubCell"/>
</dbReference>
<proteinExistence type="inferred from homology"/>
<gene>
    <name evidence="8" type="ORF">HN018_28125</name>
</gene>
<dbReference type="Gene3D" id="2.40.128.260">
    <property type="entry name" value="Type IV secretion system, VirB10/TraB/TrbI"/>
    <property type="match status" value="2"/>
</dbReference>
<evidence type="ECO:0000256" key="4">
    <source>
        <dbReference type="ARBA" id="ARBA00022692"/>
    </source>
</evidence>
<keyword evidence="5" id="KW-1133">Transmembrane helix</keyword>
<keyword evidence="4" id="KW-0812">Transmembrane</keyword>
<reference evidence="8 9" key="1">
    <citation type="journal article" date="2014" name="World J. Microbiol. Biotechnol.">
        <title>Biodiversity and physiological characteristics of Antarctic and Arctic lichens-associated bacteria.</title>
        <authorList>
            <person name="Lee Y.M."/>
            <person name="Kim E.H."/>
            <person name="Lee H.K."/>
            <person name="Hong S.G."/>
        </authorList>
    </citation>
    <scope>NUCLEOTIDE SEQUENCE [LARGE SCALE GENOMIC DNA]</scope>
    <source>
        <strain evidence="8 9">PAMC 26569</strain>
        <plasmid evidence="8">unnamed7</plasmid>
    </source>
</reference>
<evidence type="ECO:0000256" key="7">
    <source>
        <dbReference type="SAM" id="MobiDB-lite"/>
    </source>
</evidence>
<keyword evidence="3" id="KW-1003">Cell membrane</keyword>
<dbReference type="Proteomes" id="UP000500767">
    <property type="component" value="Plasmid unnamed7"/>
</dbReference>
<dbReference type="NCBIfam" id="NF038091">
    <property type="entry name" value="T4SS_VirB10"/>
    <property type="match status" value="1"/>
</dbReference>
<evidence type="ECO:0000256" key="5">
    <source>
        <dbReference type="ARBA" id="ARBA00022989"/>
    </source>
</evidence>
<dbReference type="CDD" id="cd16429">
    <property type="entry name" value="VirB10"/>
    <property type="match status" value="1"/>
</dbReference>
<dbReference type="InterPro" id="IPR005498">
    <property type="entry name" value="T4SS_VirB10/TraB/TrbI"/>
</dbReference>
<keyword evidence="8" id="KW-0614">Plasmid</keyword>
<protein>
    <recommendedName>
        <fullName evidence="10">Type IV secretion system protein VirB10</fullName>
    </recommendedName>
</protein>
<keyword evidence="9" id="KW-1185">Reference proteome</keyword>
<sequence>MSGDLPQNPAGPPQAPPPGATILPGERHVSDVAGRSSFSRKQGAIMLGCATGAAVAFILLRPAHKHVDPNAISADRLQVRQVTRYEPALPPPSVVPATYSLPRPVVLAPALPVTTGPAAPSFMQQLGNNKQPVDPLAKARHAGLFVYTGGGAGGAGGGTIGGPEEGNGAARLRGTGPNELAAKLQATPITSVTASVLQHQPYLLTEGTVIGCVLQTAMDSTLPGFTTCIIPQDVIGKSGITLLDRGTKIVGEFHGGMTQGQDRLFVLWTRAETPSGVIINLDSPAADPLGRSGFDGTVDNHFWQRFGGALMLSLVEGGIQAGVAAVSPSGSNYINTGNVSSVASTSLDNSINIRPTLRKNQGELVSIFVARDLDFSTVYQVAATYLAPTDLTGAVR</sequence>
<dbReference type="AlphaFoldDB" id="A0A6M8HZJ4"/>
<evidence type="ECO:0000256" key="6">
    <source>
        <dbReference type="ARBA" id="ARBA00023136"/>
    </source>
</evidence>
<evidence type="ECO:0000256" key="2">
    <source>
        <dbReference type="ARBA" id="ARBA00010265"/>
    </source>
</evidence>
<dbReference type="RefSeq" id="WP_171837871.1">
    <property type="nucleotide sequence ID" value="NZ_CP053714.1"/>
</dbReference>
<accession>A0A6M8HZJ4</accession>
<feature type="region of interest" description="Disordered" evidence="7">
    <location>
        <begin position="1"/>
        <end position="20"/>
    </location>
</feature>
<comment type="subcellular location">
    <subcellularLocation>
        <location evidence="1">Cell membrane</location>
        <topology evidence="1">Single-pass membrane protein</topology>
    </subcellularLocation>
</comment>
<dbReference type="KEGG" id="lck:HN018_28125"/>
<evidence type="ECO:0000313" key="8">
    <source>
        <dbReference type="EMBL" id="QKE93994.1"/>
    </source>
</evidence>
<dbReference type="InterPro" id="IPR042217">
    <property type="entry name" value="T4SS_VirB10/TrbI"/>
</dbReference>
<dbReference type="EMBL" id="CP053714">
    <property type="protein sequence ID" value="QKE93994.1"/>
    <property type="molecule type" value="Genomic_DNA"/>
</dbReference>
<geneLocation type="plasmid" evidence="8 9">
    <name>unnamed7</name>
</geneLocation>
<evidence type="ECO:0000256" key="1">
    <source>
        <dbReference type="ARBA" id="ARBA00004162"/>
    </source>
</evidence>
<keyword evidence="6" id="KW-0472">Membrane</keyword>
<evidence type="ECO:0000256" key="3">
    <source>
        <dbReference type="ARBA" id="ARBA00022475"/>
    </source>
</evidence>
<organism evidence="8 9">
    <name type="scientific">Lichenicola cladoniae</name>
    <dbReference type="NCBI Taxonomy" id="1484109"/>
    <lineage>
        <taxon>Bacteria</taxon>
        <taxon>Pseudomonadati</taxon>
        <taxon>Pseudomonadota</taxon>
        <taxon>Alphaproteobacteria</taxon>
        <taxon>Acetobacterales</taxon>
        <taxon>Acetobacteraceae</taxon>
        <taxon>Lichenicola</taxon>
    </lineage>
</organism>
<feature type="compositionally biased region" description="Pro residues" evidence="7">
    <location>
        <begin position="9"/>
        <end position="19"/>
    </location>
</feature>
<evidence type="ECO:0008006" key="10">
    <source>
        <dbReference type="Google" id="ProtNLM"/>
    </source>
</evidence>
<comment type="similarity">
    <text evidence="2">Belongs to the TrbI/VirB10 family.</text>
</comment>
<dbReference type="Pfam" id="PF03743">
    <property type="entry name" value="TrbI"/>
    <property type="match status" value="1"/>
</dbReference>